<accession>T5ANC8</accession>
<evidence type="ECO:0000313" key="2">
    <source>
        <dbReference type="EMBL" id="EQL03333.1"/>
    </source>
</evidence>
<proteinExistence type="predicted"/>
<dbReference type="AlphaFoldDB" id="T5ANC8"/>
<evidence type="ECO:0000313" key="3">
    <source>
        <dbReference type="Proteomes" id="UP000019374"/>
    </source>
</evidence>
<evidence type="ECO:0000256" key="1">
    <source>
        <dbReference type="SAM" id="MobiDB-lite"/>
    </source>
</evidence>
<dbReference type="Proteomes" id="UP000019374">
    <property type="component" value="Unassembled WGS sequence"/>
</dbReference>
<feature type="region of interest" description="Disordered" evidence="1">
    <location>
        <begin position="1"/>
        <end position="32"/>
    </location>
</feature>
<reference evidence="2 3" key="1">
    <citation type="journal article" date="2013" name="Chin. Sci. Bull.">
        <title>Genome survey uncovers the secrets of sex and lifestyle in caterpillar fungus.</title>
        <authorList>
            <person name="Hu X."/>
            <person name="Zhang Y."/>
            <person name="Xiao G."/>
            <person name="Zheng P."/>
            <person name="Xia Y."/>
            <person name="Zhang X."/>
            <person name="St Leger R.J."/>
            <person name="Liu X."/>
            <person name="Wang C."/>
        </authorList>
    </citation>
    <scope>NUCLEOTIDE SEQUENCE [LARGE SCALE GENOMIC DNA]</scope>
    <source>
        <strain evidence="3">Co18 / CGMCC 3.14243</strain>
        <tissue evidence="2">Fruit-body</tissue>
    </source>
</reference>
<sequence length="120" mass="12762">MDERESKPTSPPRATPTPKARRPPTRSDEKRPIPCAACVGRMARGEAEACWEQASPLARACFACAKSGSQCRPVVPAGEAAAKALGDYLVVNGSNPTADGGARDPHVSKLFRREESKIVC</sequence>
<dbReference type="OrthoDB" id="5090697at2759"/>
<dbReference type="HOGENOM" id="CLU_2050315_0_0_1"/>
<name>T5ANC8_OPHSC</name>
<organism evidence="2 3">
    <name type="scientific">Ophiocordyceps sinensis (strain Co18 / CGMCC 3.14243)</name>
    <name type="common">Yarsagumba caterpillar fungus</name>
    <name type="synonym">Hirsutella sinensis</name>
    <dbReference type="NCBI Taxonomy" id="911162"/>
    <lineage>
        <taxon>Eukaryota</taxon>
        <taxon>Fungi</taxon>
        <taxon>Dikarya</taxon>
        <taxon>Ascomycota</taxon>
        <taxon>Pezizomycotina</taxon>
        <taxon>Sordariomycetes</taxon>
        <taxon>Hypocreomycetidae</taxon>
        <taxon>Hypocreales</taxon>
        <taxon>Ophiocordycipitaceae</taxon>
        <taxon>Ophiocordyceps</taxon>
    </lineage>
</organism>
<dbReference type="EMBL" id="KE652217">
    <property type="protein sequence ID" value="EQL03333.1"/>
    <property type="molecule type" value="Genomic_DNA"/>
</dbReference>
<gene>
    <name evidence="2" type="ORF">OCS_00949</name>
</gene>
<protein>
    <submittedName>
        <fullName evidence="2">Uncharacterized protein</fullName>
    </submittedName>
</protein>